<dbReference type="SUPFAM" id="SSF52540">
    <property type="entry name" value="P-loop containing nucleoside triphosphate hydrolases"/>
    <property type="match status" value="1"/>
</dbReference>
<dbReference type="EMBL" id="JABEZU010000001">
    <property type="protein sequence ID" value="NOV95934.1"/>
    <property type="molecule type" value="Genomic_DNA"/>
</dbReference>
<dbReference type="Proteomes" id="UP000757540">
    <property type="component" value="Unassembled WGS sequence"/>
</dbReference>
<accession>A0ABX1ZZR0</accession>
<keyword evidence="3" id="KW-1185">Reference proteome</keyword>
<evidence type="ECO:0000313" key="3">
    <source>
        <dbReference type="Proteomes" id="UP000757540"/>
    </source>
</evidence>
<name>A0ABX1ZZR0_9MICO</name>
<comment type="caution">
    <text evidence="2">The sequence shown here is derived from an EMBL/GenBank/DDBJ whole genome shotgun (WGS) entry which is preliminary data.</text>
</comment>
<sequence length="277" mass="27944">MSTAHPTTATPRAVHPPAPEPRPTTTPSGAVRMVAVLGARGGAGTSLLAAALARALRRRSGAAALVDLDVPGGGLDVLLGIEDVRGARWPDLTHARGALDGDGLVAALPRWGAVPVLSGTRSADGQRAPDHGVVLDVTTALLRSGHPVVLDVPRPSAWREATRALVSAADAVVLVVPLTAPSVAGAVASTALLDELGAGPVHVVPRRPAPGRVDTAGLEVALARPVAATLGWDGRLAAAVERGDGPRVGRRSPLGTTAARLVELLDRRPVATTGTGT</sequence>
<gene>
    <name evidence="2" type="ORF">HDG69_000487</name>
</gene>
<dbReference type="PANTHER" id="PTHR43384:SF11">
    <property type="entry name" value="SEPTUM SITE DETERMINING PROTEIN"/>
    <property type="match status" value="1"/>
</dbReference>
<dbReference type="InterPro" id="IPR050625">
    <property type="entry name" value="ParA/MinD_ATPase"/>
</dbReference>
<evidence type="ECO:0000256" key="1">
    <source>
        <dbReference type="SAM" id="MobiDB-lite"/>
    </source>
</evidence>
<evidence type="ECO:0000313" key="2">
    <source>
        <dbReference type="EMBL" id="NOV95934.1"/>
    </source>
</evidence>
<dbReference type="Gene3D" id="3.40.50.300">
    <property type="entry name" value="P-loop containing nucleotide triphosphate hydrolases"/>
    <property type="match status" value="1"/>
</dbReference>
<dbReference type="PANTHER" id="PTHR43384">
    <property type="entry name" value="SEPTUM SITE-DETERMINING PROTEIN MIND HOMOLOG, CHLOROPLASTIC-RELATED"/>
    <property type="match status" value="1"/>
</dbReference>
<reference evidence="2 3" key="1">
    <citation type="submission" date="2020-05" db="EMBL/GenBank/DDBJ databases">
        <title>Genomic Encyclopedia of Type Strains, Phase III (KMG-III): the genomes of soil and plant-associated and newly described type strains.</title>
        <authorList>
            <person name="Whitman W."/>
        </authorList>
    </citation>
    <scope>NUCLEOTIDE SEQUENCE [LARGE SCALE GENOMIC DNA]</scope>
    <source>
        <strain evidence="2 3">KCTC 19046</strain>
    </source>
</reference>
<organism evidence="2 3">
    <name type="scientific">Isoptericola halotolerans</name>
    <dbReference type="NCBI Taxonomy" id="300560"/>
    <lineage>
        <taxon>Bacteria</taxon>
        <taxon>Bacillati</taxon>
        <taxon>Actinomycetota</taxon>
        <taxon>Actinomycetes</taxon>
        <taxon>Micrococcales</taxon>
        <taxon>Promicromonosporaceae</taxon>
        <taxon>Isoptericola</taxon>
    </lineage>
</organism>
<protein>
    <submittedName>
        <fullName evidence="2">Secretion/DNA translocation related CpaE-like protein</fullName>
    </submittedName>
</protein>
<dbReference type="RefSeq" id="WP_246255953.1">
    <property type="nucleotide sequence ID" value="NZ_BAAAML010000002.1"/>
</dbReference>
<feature type="compositionally biased region" description="Pro residues" evidence="1">
    <location>
        <begin position="14"/>
        <end position="24"/>
    </location>
</feature>
<dbReference type="InterPro" id="IPR027417">
    <property type="entry name" value="P-loop_NTPase"/>
</dbReference>
<feature type="region of interest" description="Disordered" evidence="1">
    <location>
        <begin position="1"/>
        <end position="28"/>
    </location>
</feature>
<proteinExistence type="predicted"/>